<name>A0A8H7TRG4_BIOOC</name>
<protein>
    <submittedName>
        <fullName evidence="2">Uncharacterized protein</fullName>
    </submittedName>
</protein>
<evidence type="ECO:0000313" key="2">
    <source>
        <dbReference type="EMBL" id="KAF9753845.1"/>
    </source>
</evidence>
<organism evidence="2 3">
    <name type="scientific">Bionectria ochroleuca</name>
    <name type="common">Gliocladium roseum</name>
    <dbReference type="NCBI Taxonomy" id="29856"/>
    <lineage>
        <taxon>Eukaryota</taxon>
        <taxon>Fungi</taxon>
        <taxon>Dikarya</taxon>
        <taxon>Ascomycota</taxon>
        <taxon>Pezizomycotina</taxon>
        <taxon>Sordariomycetes</taxon>
        <taxon>Hypocreomycetidae</taxon>
        <taxon>Hypocreales</taxon>
        <taxon>Bionectriaceae</taxon>
        <taxon>Clonostachys</taxon>
    </lineage>
</organism>
<dbReference type="Proteomes" id="UP000616885">
    <property type="component" value="Unassembled WGS sequence"/>
</dbReference>
<proteinExistence type="predicted"/>
<evidence type="ECO:0000256" key="1">
    <source>
        <dbReference type="SAM" id="MobiDB-lite"/>
    </source>
</evidence>
<dbReference type="EMBL" id="JADCTT010000004">
    <property type="protein sequence ID" value="KAF9753845.1"/>
    <property type="molecule type" value="Genomic_DNA"/>
</dbReference>
<accession>A0A8H7TRG4</accession>
<feature type="region of interest" description="Disordered" evidence="1">
    <location>
        <begin position="30"/>
        <end position="52"/>
    </location>
</feature>
<evidence type="ECO:0000313" key="3">
    <source>
        <dbReference type="Proteomes" id="UP000616885"/>
    </source>
</evidence>
<sequence>MEEDRAQTDLGIAADIEEAQRYESEQILTSAPETVETAAPSQTSEQTPIRQPKKRFVGRRAADAAAAKNGSTASSGGEWCCAMCVSITSTSFMLTSVPVIRTHLTAP</sequence>
<feature type="compositionally biased region" description="Polar residues" evidence="1">
    <location>
        <begin position="39"/>
        <end position="49"/>
    </location>
</feature>
<gene>
    <name evidence="2" type="ORF">IM811_012603</name>
</gene>
<reference evidence="2" key="1">
    <citation type="submission" date="2020-10" db="EMBL/GenBank/DDBJ databases">
        <title>High-Quality Genome Resource of Clonostachys rosea strain S41 by Oxford Nanopore Long-Read Sequencing.</title>
        <authorList>
            <person name="Wang H."/>
        </authorList>
    </citation>
    <scope>NUCLEOTIDE SEQUENCE</scope>
    <source>
        <strain evidence="2">S41</strain>
    </source>
</reference>
<comment type="caution">
    <text evidence="2">The sequence shown here is derived from an EMBL/GenBank/DDBJ whole genome shotgun (WGS) entry which is preliminary data.</text>
</comment>
<dbReference type="AlphaFoldDB" id="A0A8H7TRG4"/>